<feature type="transmembrane region" description="Helical" evidence="6">
    <location>
        <begin position="316"/>
        <end position="336"/>
    </location>
</feature>
<keyword evidence="4 6" id="KW-0472">Membrane</keyword>
<dbReference type="OrthoDB" id="5368598at2759"/>
<evidence type="ECO:0000256" key="6">
    <source>
        <dbReference type="SAM" id="Phobius"/>
    </source>
</evidence>
<protein>
    <recommendedName>
        <fullName evidence="11">G-protein coupled receptors family 1 profile domain-containing protein</fullName>
    </recommendedName>
</protein>
<comment type="caution">
    <text evidence="9">The sequence shown here is derived from an EMBL/GenBank/DDBJ whole genome shotgun (WGS) entry which is preliminary data.</text>
</comment>
<dbReference type="InterPro" id="IPR023041">
    <property type="entry name" value="Glucose_rcpt_Git3-like_N"/>
</dbReference>
<comment type="subcellular location">
    <subcellularLocation>
        <location evidence="1">Membrane</location>
        <topology evidence="1">Multi-pass membrane protein</topology>
    </subcellularLocation>
</comment>
<dbReference type="GO" id="GO:0004930">
    <property type="term" value="F:G protein-coupled receptor activity"/>
    <property type="evidence" value="ECO:0007669"/>
    <property type="project" value="TreeGrafter"/>
</dbReference>
<reference evidence="9" key="1">
    <citation type="journal article" date="2021" name="Open Biol.">
        <title>Shared evolutionary footprints suggest mitochondrial oxidative damage underlies multiple complex I losses in fungi.</title>
        <authorList>
            <person name="Schikora-Tamarit M.A."/>
            <person name="Marcet-Houben M."/>
            <person name="Nosek J."/>
            <person name="Gabaldon T."/>
        </authorList>
    </citation>
    <scope>NUCLEOTIDE SEQUENCE</scope>
    <source>
        <strain evidence="9">CBS2887</strain>
    </source>
</reference>
<gene>
    <name evidence="9" type="ORF">WICPIJ_003196</name>
</gene>
<feature type="domain" description="G protein-coupled receptor GPR1/2/3 C-terminal" evidence="8">
    <location>
        <begin position="304"/>
        <end position="373"/>
    </location>
</feature>
<feature type="transmembrane region" description="Helical" evidence="6">
    <location>
        <begin position="78"/>
        <end position="99"/>
    </location>
</feature>
<dbReference type="Pfam" id="PF11970">
    <property type="entry name" value="GPR_Gpa2_C"/>
    <property type="match status" value="1"/>
</dbReference>
<accession>A0A9P8Q8A4</accession>
<evidence type="ECO:0000256" key="3">
    <source>
        <dbReference type="ARBA" id="ARBA00022989"/>
    </source>
</evidence>
<evidence type="ECO:0000256" key="2">
    <source>
        <dbReference type="ARBA" id="ARBA00022692"/>
    </source>
</evidence>
<dbReference type="Proteomes" id="UP000774326">
    <property type="component" value="Unassembled WGS sequence"/>
</dbReference>
<feature type="transmembrane region" description="Helical" evidence="6">
    <location>
        <begin position="204"/>
        <end position="225"/>
    </location>
</feature>
<feature type="transmembrane region" description="Helical" evidence="6">
    <location>
        <begin position="45"/>
        <end position="66"/>
    </location>
</feature>
<dbReference type="GO" id="GO:0005886">
    <property type="term" value="C:plasma membrane"/>
    <property type="evidence" value="ECO:0007669"/>
    <property type="project" value="TreeGrafter"/>
</dbReference>
<reference evidence="9" key="2">
    <citation type="submission" date="2021-01" db="EMBL/GenBank/DDBJ databases">
        <authorList>
            <person name="Schikora-Tamarit M.A."/>
        </authorList>
    </citation>
    <scope>NUCLEOTIDE SEQUENCE</scope>
    <source>
        <strain evidence="9">CBS2887</strain>
    </source>
</reference>
<dbReference type="AlphaFoldDB" id="A0A9P8Q8A4"/>
<dbReference type="EMBL" id="JAEUBG010001769">
    <property type="protein sequence ID" value="KAH3685837.1"/>
    <property type="molecule type" value="Genomic_DNA"/>
</dbReference>
<feature type="transmembrane region" description="Helical" evidence="6">
    <location>
        <begin position="119"/>
        <end position="146"/>
    </location>
</feature>
<evidence type="ECO:0000256" key="5">
    <source>
        <dbReference type="SAM" id="MobiDB-lite"/>
    </source>
</evidence>
<keyword evidence="3 6" id="KW-1133">Transmembrane helix</keyword>
<feature type="transmembrane region" description="Helical" evidence="6">
    <location>
        <begin position="348"/>
        <end position="368"/>
    </location>
</feature>
<dbReference type="PANTHER" id="PTHR23112">
    <property type="entry name" value="G PROTEIN-COUPLED RECEPTOR 157-RELATED"/>
    <property type="match status" value="1"/>
</dbReference>
<feature type="compositionally biased region" description="Polar residues" evidence="5">
    <location>
        <begin position="475"/>
        <end position="485"/>
    </location>
</feature>
<dbReference type="SUPFAM" id="SSF81321">
    <property type="entry name" value="Family A G protein-coupled receptor-like"/>
    <property type="match status" value="1"/>
</dbReference>
<evidence type="ECO:0000259" key="7">
    <source>
        <dbReference type="Pfam" id="PF11710"/>
    </source>
</evidence>
<feature type="domain" description="Glucose receptor Git3-like N-terminal" evidence="7">
    <location>
        <begin position="41"/>
        <end position="231"/>
    </location>
</feature>
<evidence type="ECO:0000259" key="8">
    <source>
        <dbReference type="Pfam" id="PF11970"/>
    </source>
</evidence>
<dbReference type="GO" id="GO:0007189">
    <property type="term" value="P:adenylate cyclase-activating G protein-coupled receptor signaling pathway"/>
    <property type="evidence" value="ECO:0007669"/>
    <property type="project" value="TreeGrafter"/>
</dbReference>
<sequence length="530" mass="60498">MFKEQLLPTQKCNLQDFITTTKRYVNFTEETPAVAAHKVRVLRGISILSACLSIVPTAIACYIGLACNQQKIKFKYKLVLFLLMANISKAVFILIISGLQIVQPPNQNFAPQTENILGFFTALTIEMNDFAILTFAFYSLITVYYPDNGEKWLNSKRYYIYAAVLLMAVLLASLGFLVPGGYATLQVYVYLPLHPLRFRLGLSWIPRATIALIILVIYPYIYFYVSSQLKRLEYDIDTLCHHVSATSASTAVTGRRWSSIYRLVSSWMSRNELNPDDQTLINGYPAELDLGAQLQLDNHLKLKNRYRYLRKQLKEIFIYPAAFIIIWCVQASAYGVDVQGKSNYPFGIVSSLFATLNGFVDSLVFLYIEKPWRLTYARYDHYHPRDKQNWAQTKIPKSRIFFRFLPLYHIPEGYFETRQTMEEQQELQQFTIHPSEYGVIEPSTHAPNSVDHLDGSINELGCSMATDARSEIGTVKSSSSVNEGNQPVPLNPLPRTPSRTHRRSRTSRRDATDTVTADGMNLFEMLTQGP</sequence>
<keyword evidence="10" id="KW-1185">Reference proteome</keyword>
<evidence type="ECO:0000256" key="1">
    <source>
        <dbReference type="ARBA" id="ARBA00004141"/>
    </source>
</evidence>
<dbReference type="PANTHER" id="PTHR23112:SF37">
    <property type="entry name" value="G PROTEIN-COUPLED RECEPTOR GPR1"/>
    <property type="match status" value="1"/>
</dbReference>
<evidence type="ECO:0000313" key="10">
    <source>
        <dbReference type="Proteomes" id="UP000774326"/>
    </source>
</evidence>
<dbReference type="InterPro" id="IPR022596">
    <property type="entry name" value="GPR1/2/3_C"/>
</dbReference>
<keyword evidence="2 6" id="KW-0812">Transmembrane</keyword>
<evidence type="ECO:0000256" key="4">
    <source>
        <dbReference type="ARBA" id="ARBA00023136"/>
    </source>
</evidence>
<name>A0A9P8Q8A4_WICPI</name>
<evidence type="ECO:0000313" key="9">
    <source>
        <dbReference type="EMBL" id="KAH3685837.1"/>
    </source>
</evidence>
<organism evidence="9 10">
    <name type="scientific">Wickerhamomyces pijperi</name>
    <name type="common">Yeast</name>
    <name type="synonym">Pichia pijperi</name>
    <dbReference type="NCBI Taxonomy" id="599730"/>
    <lineage>
        <taxon>Eukaryota</taxon>
        <taxon>Fungi</taxon>
        <taxon>Dikarya</taxon>
        <taxon>Ascomycota</taxon>
        <taxon>Saccharomycotina</taxon>
        <taxon>Saccharomycetes</taxon>
        <taxon>Phaffomycetales</taxon>
        <taxon>Wickerhamomycetaceae</taxon>
        <taxon>Wickerhamomyces</taxon>
    </lineage>
</organism>
<feature type="transmembrane region" description="Helical" evidence="6">
    <location>
        <begin position="158"/>
        <end position="184"/>
    </location>
</feature>
<dbReference type="Gene3D" id="1.20.1070.10">
    <property type="entry name" value="Rhodopsin 7-helix transmembrane proteins"/>
    <property type="match status" value="1"/>
</dbReference>
<dbReference type="Pfam" id="PF11710">
    <property type="entry name" value="Git3"/>
    <property type="match status" value="1"/>
</dbReference>
<proteinExistence type="predicted"/>
<evidence type="ECO:0008006" key="11">
    <source>
        <dbReference type="Google" id="ProtNLM"/>
    </source>
</evidence>
<feature type="region of interest" description="Disordered" evidence="5">
    <location>
        <begin position="474"/>
        <end position="518"/>
    </location>
</feature>